<dbReference type="PANTHER" id="PTHR42749">
    <property type="entry name" value="CELL SHAPE-DETERMINING PROTEIN MREB"/>
    <property type="match status" value="1"/>
</dbReference>
<comment type="function">
    <text evidence="6">Forms membrane-associated dynamic filaments that are essential for cell shape determination. Acts by regulating cell wall synthesis and cell elongation, and thus cell shape. A feedback loop between cell geometry and MreB localization may maintain elongated cell shape by targeting cell wall growth to regions of negative cell wall curvature.</text>
</comment>
<dbReference type="EMBL" id="JAKZHW010000001">
    <property type="protein sequence ID" value="MCH8615533.1"/>
    <property type="molecule type" value="Genomic_DNA"/>
</dbReference>
<comment type="caution">
    <text evidence="7">The sequence shown here is derived from an EMBL/GenBank/DDBJ whole genome shotgun (WGS) entry which is preliminary data.</text>
</comment>
<dbReference type="HAMAP" id="MF_02207">
    <property type="entry name" value="MreB"/>
    <property type="match status" value="1"/>
</dbReference>
<comment type="similarity">
    <text evidence="5 6">Belongs to the FtsA/MreB family.</text>
</comment>
<accession>A0ABS9VKQ1</accession>
<comment type="subcellular location">
    <subcellularLocation>
        <location evidence="6">Cytoplasm</location>
    </subcellularLocation>
    <text evidence="6">Membrane-associated.</text>
</comment>
<evidence type="ECO:0000256" key="4">
    <source>
        <dbReference type="ARBA" id="ARBA00022960"/>
    </source>
</evidence>
<feature type="binding site" evidence="6">
    <location>
        <begin position="168"/>
        <end position="170"/>
    </location>
    <ligand>
        <name>ATP</name>
        <dbReference type="ChEBI" id="CHEBI:30616"/>
    </ligand>
</feature>
<keyword evidence="1 6" id="KW-0963">Cytoplasm</keyword>
<evidence type="ECO:0000256" key="5">
    <source>
        <dbReference type="ARBA" id="ARBA00023458"/>
    </source>
</evidence>
<dbReference type="InterPro" id="IPR004753">
    <property type="entry name" value="MreB"/>
</dbReference>
<organism evidence="7 8">
    <name type="scientific">Sphingomonas telluris</name>
    <dbReference type="NCBI Taxonomy" id="2907998"/>
    <lineage>
        <taxon>Bacteria</taxon>
        <taxon>Pseudomonadati</taxon>
        <taxon>Pseudomonadota</taxon>
        <taxon>Alphaproteobacteria</taxon>
        <taxon>Sphingomonadales</taxon>
        <taxon>Sphingomonadaceae</taxon>
        <taxon>Sphingomonas</taxon>
    </lineage>
</organism>
<dbReference type="Gene3D" id="3.30.420.40">
    <property type="match status" value="3"/>
</dbReference>
<dbReference type="RefSeq" id="WP_241446330.1">
    <property type="nucleotide sequence ID" value="NZ_JAKZHW010000001.1"/>
</dbReference>
<proteinExistence type="inferred from homology"/>
<keyword evidence="8" id="KW-1185">Reference proteome</keyword>
<dbReference type="InterPro" id="IPR056546">
    <property type="entry name" value="MreB_MamK-like"/>
</dbReference>
<dbReference type="NCBIfam" id="TIGR00904">
    <property type="entry name" value="mreB"/>
    <property type="match status" value="1"/>
</dbReference>
<dbReference type="NCBIfam" id="NF010539">
    <property type="entry name" value="PRK13927.1"/>
    <property type="match status" value="1"/>
</dbReference>
<protein>
    <recommendedName>
        <fullName evidence="6">Cell shape-determining protein MreB</fullName>
    </recommendedName>
</protein>
<evidence type="ECO:0000256" key="2">
    <source>
        <dbReference type="ARBA" id="ARBA00022741"/>
    </source>
</evidence>
<dbReference type="PRINTS" id="PR01652">
    <property type="entry name" value="SHAPEPROTEIN"/>
</dbReference>
<feature type="binding site" evidence="6">
    <location>
        <begin position="298"/>
        <end position="301"/>
    </location>
    <ligand>
        <name>ATP</name>
        <dbReference type="ChEBI" id="CHEBI:30616"/>
    </ligand>
</feature>
<keyword evidence="2 6" id="KW-0547">Nucleotide-binding</keyword>
<feature type="binding site" evidence="6">
    <location>
        <begin position="216"/>
        <end position="219"/>
    </location>
    <ligand>
        <name>ATP</name>
        <dbReference type="ChEBI" id="CHEBI:30616"/>
    </ligand>
</feature>
<keyword evidence="3 6" id="KW-0067">ATP-binding</keyword>
<dbReference type="PANTHER" id="PTHR42749:SF1">
    <property type="entry name" value="CELL SHAPE-DETERMINING PROTEIN MREB"/>
    <property type="match status" value="1"/>
</dbReference>
<dbReference type="Proteomes" id="UP001203058">
    <property type="component" value="Unassembled WGS sequence"/>
</dbReference>
<gene>
    <name evidence="6" type="primary">mreB</name>
    <name evidence="7" type="ORF">LZ016_05395</name>
</gene>
<evidence type="ECO:0000313" key="8">
    <source>
        <dbReference type="Proteomes" id="UP001203058"/>
    </source>
</evidence>
<feature type="binding site" evidence="6">
    <location>
        <begin position="20"/>
        <end position="22"/>
    </location>
    <ligand>
        <name>ATP</name>
        <dbReference type="ChEBI" id="CHEBI:30616"/>
    </ligand>
</feature>
<dbReference type="CDD" id="cd10225">
    <property type="entry name" value="ASKHA_NBD_MreB-like"/>
    <property type="match status" value="1"/>
</dbReference>
<comment type="subunit">
    <text evidence="6">Forms polymers.</text>
</comment>
<dbReference type="InterPro" id="IPR043129">
    <property type="entry name" value="ATPase_NBD"/>
</dbReference>
<reference evidence="7 8" key="1">
    <citation type="submission" date="2022-03" db="EMBL/GenBank/DDBJ databases">
        <authorList>
            <person name="Jo J.-H."/>
            <person name="Im W.-T."/>
        </authorList>
    </citation>
    <scope>NUCLEOTIDE SEQUENCE [LARGE SCALE GENOMIC DNA]</scope>
    <source>
        <strain evidence="7 8">SM33</strain>
    </source>
</reference>
<name>A0ABS9VKQ1_9SPHN</name>
<evidence type="ECO:0000313" key="7">
    <source>
        <dbReference type="EMBL" id="MCH8615533.1"/>
    </source>
</evidence>
<evidence type="ECO:0000256" key="3">
    <source>
        <dbReference type="ARBA" id="ARBA00022840"/>
    </source>
</evidence>
<evidence type="ECO:0000256" key="6">
    <source>
        <dbReference type="HAMAP-Rule" id="MF_02207"/>
    </source>
</evidence>
<dbReference type="Pfam" id="PF06723">
    <property type="entry name" value="MreB_Mbl"/>
    <property type="match status" value="1"/>
</dbReference>
<keyword evidence="4 6" id="KW-0133">Cell shape</keyword>
<sequence>MDFHFFGSLGTRDMAMDLGTANTLVYVPGEGIVVDEPSVVAIELVNGVQRVRAVGSDAKVLMGKTPDNIETYRPLTDGVITDLVVAEEMIKYFIEKAGGAHSRLSRGPEIVICVPSGSTPVERRAIRAAAFNAGGREVWLVEEPMAAAIGAGLPVSDPIGSMVVDIGGGTTEVGIISLRGLTYSTSVRVGGDKMDEAIAAYVRRKYNLLIGPGTAERIKKEIGSALATPESMHIMGMVSGRDVAVGRPMEISLSQAEIAEALHEPVYQIVQAVADALEHTEPEIAADVIDQGITMTGGGSLLRNIDLLLADEVGLPVRIAESPLRCVALGAGKALEDRELRASLCPA</sequence>
<dbReference type="SUPFAM" id="SSF53067">
    <property type="entry name" value="Actin-like ATPase domain"/>
    <property type="match status" value="2"/>
</dbReference>
<evidence type="ECO:0000256" key="1">
    <source>
        <dbReference type="ARBA" id="ARBA00022490"/>
    </source>
</evidence>